<gene>
    <name evidence="3" type="ORF">OAUR00152_LOCUS25706</name>
</gene>
<dbReference type="InterPro" id="IPR051706">
    <property type="entry name" value="Glycosyltransferase_domain"/>
</dbReference>
<accession>A0A7S4N1V1</accession>
<sequence length="374" mass="42387">MESSQAHGVTSASTVSRAIPVVFRFALLSFFIVATANNTFRDNSYSTVRGNIYKQSATDSHSMTVPVGQLTKSHIQDNLECPEPLVPLYDKVVSDTSSGKQNIPRAIHMAWIRGFSTPQSRCISPDMMEIVDKWKEAFPSYSLHFHDDEAVDTLLGQEWPEFPQLPKLMKSCVKYGNAMRIDIWRVLILYRYGGFYSDFEVAPGLELNESTVDENDSFFSLSDSWNRPSQWLHGMEPNHPIAFFTALEIFTRLLKLEDVSEVKLVFLTGPDAFKTGYSKVVLDKNLFEPGVHQAKYNKIVRKLPLAKYAGGFDRELVPFPRNSSSPRNVTKKERALAEMKAVHWKKAVRERVGIPKSSCWDQLYMAENNATSLA</sequence>
<dbReference type="SUPFAM" id="SSF53448">
    <property type="entry name" value="Nucleotide-diphospho-sugar transferases"/>
    <property type="match status" value="1"/>
</dbReference>
<keyword evidence="2" id="KW-1133">Transmembrane helix</keyword>
<evidence type="ECO:0000256" key="2">
    <source>
        <dbReference type="SAM" id="Phobius"/>
    </source>
</evidence>
<dbReference type="InterPro" id="IPR007577">
    <property type="entry name" value="GlycoTrfase_DXD_sugar-bd_CS"/>
</dbReference>
<dbReference type="GO" id="GO:0000030">
    <property type="term" value="F:mannosyltransferase activity"/>
    <property type="evidence" value="ECO:0007669"/>
    <property type="project" value="TreeGrafter"/>
</dbReference>
<keyword evidence="2" id="KW-0472">Membrane</keyword>
<evidence type="ECO:0000256" key="1">
    <source>
        <dbReference type="ARBA" id="ARBA00022679"/>
    </source>
</evidence>
<keyword evidence="1" id="KW-0808">Transferase</keyword>
<dbReference type="PANTHER" id="PTHR32385:SF15">
    <property type="entry name" value="INOSITOL PHOSPHOCERAMIDE MANNOSYLTRANSFERASE 1"/>
    <property type="match status" value="1"/>
</dbReference>
<evidence type="ECO:0000313" key="3">
    <source>
        <dbReference type="EMBL" id="CAE2258943.1"/>
    </source>
</evidence>
<dbReference type="Gene3D" id="3.90.550.20">
    <property type="match status" value="1"/>
</dbReference>
<name>A0A7S4N1V1_9STRA</name>
<dbReference type="InterPro" id="IPR029044">
    <property type="entry name" value="Nucleotide-diphossugar_trans"/>
</dbReference>
<dbReference type="GO" id="GO:0016020">
    <property type="term" value="C:membrane"/>
    <property type="evidence" value="ECO:0007669"/>
    <property type="project" value="GOC"/>
</dbReference>
<feature type="transmembrane region" description="Helical" evidence="2">
    <location>
        <begin position="21"/>
        <end position="40"/>
    </location>
</feature>
<dbReference type="EMBL" id="HBKQ01037245">
    <property type="protein sequence ID" value="CAE2258943.1"/>
    <property type="molecule type" value="Transcribed_RNA"/>
</dbReference>
<dbReference type="Pfam" id="PF04488">
    <property type="entry name" value="Gly_transf_sug"/>
    <property type="match status" value="1"/>
</dbReference>
<keyword evidence="2" id="KW-0812">Transmembrane</keyword>
<organism evidence="3">
    <name type="scientific">Odontella aurita</name>
    <dbReference type="NCBI Taxonomy" id="265563"/>
    <lineage>
        <taxon>Eukaryota</taxon>
        <taxon>Sar</taxon>
        <taxon>Stramenopiles</taxon>
        <taxon>Ochrophyta</taxon>
        <taxon>Bacillariophyta</taxon>
        <taxon>Mediophyceae</taxon>
        <taxon>Biddulphiophycidae</taxon>
        <taxon>Eupodiscales</taxon>
        <taxon>Odontellaceae</taxon>
        <taxon>Odontella</taxon>
    </lineage>
</organism>
<reference evidence="3" key="1">
    <citation type="submission" date="2021-01" db="EMBL/GenBank/DDBJ databases">
        <authorList>
            <person name="Corre E."/>
            <person name="Pelletier E."/>
            <person name="Niang G."/>
            <person name="Scheremetjew M."/>
            <person name="Finn R."/>
            <person name="Kale V."/>
            <person name="Holt S."/>
            <person name="Cochrane G."/>
            <person name="Meng A."/>
            <person name="Brown T."/>
            <person name="Cohen L."/>
        </authorList>
    </citation>
    <scope>NUCLEOTIDE SEQUENCE</scope>
    <source>
        <strain evidence="3">Isolate 1302-5</strain>
    </source>
</reference>
<protein>
    <submittedName>
        <fullName evidence="3">Uncharacterized protein</fullName>
    </submittedName>
</protein>
<dbReference type="AlphaFoldDB" id="A0A7S4N1V1"/>
<dbReference type="GO" id="GO:0051999">
    <property type="term" value="P:mannosyl-inositol phosphorylceramide biosynthetic process"/>
    <property type="evidence" value="ECO:0007669"/>
    <property type="project" value="TreeGrafter"/>
</dbReference>
<dbReference type="PANTHER" id="PTHR32385">
    <property type="entry name" value="MANNOSYL PHOSPHORYLINOSITOL CERAMIDE SYNTHASE"/>
    <property type="match status" value="1"/>
</dbReference>
<proteinExistence type="predicted"/>